<organism evidence="1 2">
    <name type="scientific">Dendrobium chrysotoxum</name>
    <name type="common">Orchid</name>
    <dbReference type="NCBI Taxonomy" id="161865"/>
    <lineage>
        <taxon>Eukaryota</taxon>
        <taxon>Viridiplantae</taxon>
        <taxon>Streptophyta</taxon>
        <taxon>Embryophyta</taxon>
        <taxon>Tracheophyta</taxon>
        <taxon>Spermatophyta</taxon>
        <taxon>Magnoliopsida</taxon>
        <taxon>Liliopsida</taxon>
        <taxon>Asparagales</taxon>
        <taxon>Orchidaceae</taxon>
        <taxon>Epidendroideae</taxon>
        <taxon>Malaxideae</taxon>
        <taxon>Dendrobiinae</taxon>
        <taxon>Dendrobium</taxon>
    </lineage>
</organism>
<gene>
    <name evidence="1" type="ORF">IEQ34_007251</name>
</gene>
<reference evidence="1 2" key="1">
    <citation type="journal article" date="2021" name="Hortic Res">
        <title>Chromosome-scale assembly of the Dendrobium chrysotoxum genome enhances the understanding of orchid evolution.</title>
        <authorList>
            <person name="Zhang Y."/>
            <person name="Zhang G.Q."/>
            <person name="Zhang D."/>
            <person name="Liu X.D."/>
            <person name="Xu X.Y."/>
            <person name="Sun W.H."/>
            <person name="Yu X."/>
            <person name="Zhu X."/>
            <person name="Wang Z.W."/>
            <person name="Zhao X."/>
            <person name="Zhong W.Y."/>
            <person name="Chen H."/>
            <person name="Yin W.L."/>
            <person name="Huang T."/>
            <person name="Niu S.C."/>
            <person name="Liu Z.J."/>
        </authorList>
    </citation>
    <scope>NUCLEOTIDE SEQUENCE [LARGE SCALE GENOMIC DNA]</scope>
    <source>
        <strain evidence="1">Lindl</strain>
    </source>
</reference>
<protein>
    <submittedName>
        <fullName evidence="1">Uncharacterized protein</fullName>
    </submittedName>
</protein>
<dbReference type="AlphaFoldDB" id="A0AAV7HAC9"/>
<accession>A0AAV7HAC9</accession>
<dbReference type="Proteomes" id="UP000775213">
    <property type="component" value="Unassembled WGS sequence"/>
</dbReference>
<keyword evidence="2" id="KW-1185">Reference proteome</keyword>
<proteinExistence type="predicted"/>
<sequence length="84" mass="9971">MFTIYDKGVLHIHKDFLPKGLNNLFNPCYLKLPWDAINGMHRIGKLKYLQDLDGFYTKNEIGYKIGELDHKRFLPVKNQNLFKM</sequence>
<evidence type="ECO:0000313" key="1">
    <source>
        <dbReference type="EMBL" id="KAH0464465.1"/>
    </source>
</evidence>
<comment type="caution">
    <text evidence="1">The sequence shown here is derived from an EMBL/GenBank/DDBJ whole genome shotgun (WGS) entry which is preliminary data.</text>
</comment>
<dbReference type="EMBL" id="JAGFBR010000007">
    <property type="protein sequence ID" value="KAH0464465.1"/>
    <property type="molecule type" value="Genomic_DNA"/>
</dbReference>
<name>A0AAV7HAC9_DENCH</name>
<evidence type="ECO:0000313" key="2">
    <source>
        <dbReference type="Proteomes" id="UP000775213"/>
    </source>
</evidence>